<proteinExistence type="predicted"/>
<name>A0A2S9INL3_9HYPH</name>
<gene>
    <name evidence="2" type="ORF">C5748_18325</name>
</gene>
<keyword evidence="1" id="KW-0472">Membrane</keyword>
<reference evidence="2 3" key="1">
    <citation type="submission" date="2018-02" db="EMBL/GenBank/DDBJ databases">
        <title>The draft genome of Phyllobacterium sp. 1N-3.</title>
        <authorList>
            <person name="Liu L."/>
            <person name="Li L."/>
            <person name="Zhang X."/>
            <person name="Wang T."/>
            <person name="Liang L."/>
        </authorList>
    </citation>
    <scope>NUCLEOTIDE SEQUENCE [LARGE SCALE GENOMIC DNA]</scope>
    <source>
        <strain evidence="2 3">1N-3</strain>
    </source>
</reference>
<keyword evidence="1" id="KW-0812">Transmembrane</keyword>
<keyword evidence="1" id="KW-1133">Transmembrane helix</keyword>
<evidence type="ECO:0000256" key="1">
    <source>
        <dbReference type="SAM" id="Phobius"/>
    </source>
</evidence>
<dbReference type="AlphaFoldDB" id="A0A2S9INL3"/>
<evidence type="ECO:0000313" key="2">
    <source>
        <dbReference type="EMBL" id="PRD42108.1"/>
    </source>
</evidence>
<accession>A0A2S9INL3</accession>
<dbReference type="RefSeq" id="WP_105743376.1">
    <property type="nucleotide sequence ID" value="NZ_PVBR01000014.1"/>
</dbReference>
<sequence length="64" mass="6564">MSIALAILGVCLMVSGAVIATIAFVESPKDVTPREDLKGIAYMLGGIVIATVGALVFVYAHQSA</sequence>
<dbReference type="EMBL" id="PVBR01000014">
    <property type="protein sequence ID" value="PRD42108.1"/>
    <property type="molecule type" value="Genomic_DNA"/>
</dbReference>
<feature type="transmembrane region" description="Helical" evidence="1">
    <location>
        <begin position="40"/>
        <end position="60"/>
    </location>
</feature>
<dbReference type="Proteomes" id="UP000239434">
    <property type="component" value="Unassembled WGS sequence"/>
</dbReference>
<protein>
    <submittedName>
        <fullName evidence="2">Uncharacterized protein</fullName>
    </submittedName>
</protein>
<evidence type="ECO:0000313" key="3">
    <source>
        <dbReference type="Proteomes" id="UP000239434"/>
    </source>
</evidence>
<organism evidence="2 3">
    <name type="scientific">Phyllobacterium phragmitis</name>
    <dbReference type="NCBI Taxonomy" id="2670329"/>
    <lineage>
        <taxon>Bacteria</taxon>
        <taxon>Pseudomonadati</taxon>
        <taxon>Pseudomonadota</taxon>
        <taxon>Alphaproteobacteria</taxon>
        <taxon>Hyphomicrobiales</taxon>
        <taxon>Phyllobacteriaceae</taxon>
        <taxon>Phyllobacterium</taxon>
    </lineage>
</organism>
<keyword evidence="3" id="KW-1185">Reference proteome</keyword>
<comment type="caution">
    <text evidence="2">The sequence shown here is derived from an EMBL/GenBank/DDBJ whole genome shotgun (WGS) entry which is preliminary data.</text>
</comment>